<dbReference type="GO" id="GO:0003735">
    <property type="term" value="F:structural constituent of ribosome"/>
    <property type="evidence" value="ECO:0007669"/>
    <property type="project" value="InterPro"/>
</dbReference>
<evidence type="ECO:0000256" key="4">
    <source>
        <dbReference type="PIRNR" id="PIRNR002129"/>
    </source>
</evidence>
<dbReference type="AlphaFoldDB" id="A0AA86TSI5"/>
<evidence type="ECO:0000313" key="6">
    <source>
        <dbReference type="EMBL" id="CAL6059432.1"/>
    </source>
</evidence>
<dbReference type="Gene3D" id="1.20.5.2650">
    <property type="match status" value="1"/>
</dbReference>
<dbReference type="EMBL" id="CATOUU010000336">
    <property type="protein sequence ID" value="CAI9925167.1"/>
    <property type="molecule type" value="Genomic_DNA"/>
</dbReference>
<proteinExistence type="inferred from homology"/>
<evidence type="ECO:0000256" key="2">
    <source>
        <dbReference type="ARBA" id="ARBA00022980"/>
    </source>
</evidence>
<dbReference type="GO" id="GO:0005840">
    <property type="term" value="C:ribosome"/>
    <property type="evidence" value="ECO:0007669"/>
    <property type="project" value="UniProtKB-KW"/>
</dbReference>
<keyword evidence="3 4" id="KW-0687">Ribonucleoprotein</keyword>
<dbReference type="PROSITE" id="PS00578">
    <property type="entry name" value="RIBOSOMAL_S6E"/>
    <property type="match status" value="1"/>
</dbReference>
<dbReference type="EMBL" id="CAXDID020000225">
    <property type="protein sequence ID" value="CAL6059432.1"/>
    <property type="molecule type" value="Genomic_DNA"/>
</dbReference>
<comment type="caution">
    <text evidence="5">The sequence shown here is derived from an EMBL/GenBank/DDBJ whole genome shotgun (WGS) entry which is preliminary data.</text>
</comment>
<reference evidence="6 7" key="2">
    <citation type="submission" date="2024-07" db="EMBL/GenBank/DDBJ databases">
        <authorList>
            <person name="Akdeniz Z."/>
        </authorList>
    </citation>
    <scope>NUCLEOTIDE SEQUENCE [LARGE SCALE GENOMIC DNA]</scope>
</reference>
<keyword evidence="2 4" id="KW-0689">Ribosomal protein</keyword>
<dbReference type="GO" id="GO:0006412">
    <property type="term" value="P:translation"/>
    <property type="evidence" value="ECO:0007669"/>
    <property type="project" value="InterPro"/>
</dbReference>
<dbReference type="InterPro" id="IPR014401">
    <property type="entry name" value="Ribosomal_eS6-like"/>
</dbReference>
<evidence type="ECO:0000313" key="5">
    <source>
        <dbReference type="EMBL" id="CAI9925167.1"/>
    </source>
</evidence>
<keyword evidence="7" id="KW-1185">Reference proteome</keyword>
<dbReference type="SMART" id="SM01405">
    <property type="entry name" value="Ribosomal_S6e"/>
    <property type="match status" value="1"/>
</dbReference>
<gene>
    <name evidence="5" type="ORF">HINF_LOCUS12812</name>
    <name evidence="6" type="ORF">HINF_LOCUS48745</name>
</gene>
<dbReference type="PANTHER" id="PTHR11502">
    <property type="entry name" value="40S RIBOSOMAL PROTEIN S6"/>
    <property type="match status" value="1"/>
</dbReference>
<dbReference type="Pfam" id="PF01092">
    <property type="entry name" value="Ribosomal_S6e"/>
    <property type="match status" value="1"/>
</dbReference>
<comment type="similarity">
    <text evidence="1 4">Belongs to the eukaryotic ribosomal protein eS6 family.</text>
</comment>
<dbReference type="Proteomes" id="UP001642409">
    <property type="component" value="Unassembled WGS sequence"/>
</dbReference>
<reference evidence="5" key="1">
    <citation type="submission" date="2023-06" db="EMBL/GenBank/DDBJ databases">
        <authorList>
            <person name="Kurt Z."/>
        </authorList>
    </citation>
    <scope>NUCLEOTIDE SEQUENCE</scope>
</reference>
<dbReference type="InterPro" id="IPR001377">
    <property type="entry name" value="Ribosomal_eS6"/>
</dbReference>
<accession>A0AA86TSI5</accession>
<evidence type="ECO:0000256" key="1">
    <source>
        <dbReference type="ARBA" id="ARBA00009312"/>
    </source>
</evidence>
<sequence length="236" mass="26796">MSYRSKGSFCKVNVHFPATGGSKSYIIDDFRQCQVHGQRIATEVDGQFIAPELAGCTFKISGGNDSQGFPMMQGVLKNHRVRLLLKKSSKCFRQRREGQPKRKSVRGCIVSSDLHALNVILVNPNGKEIVGLTDVSVPKRHVPKRARKIRRLFGIPDLIDPKKLDIIKKAHYAAFARQITRKNGKTVTRCPKIRRLVTDAKFNRKHRRADARKVIKYTSSENEVTVEKYIANLEKK</sequence>
<organism evidence="5">
    <name type="scientific">Hexamita inflata</name>
    <dbReference type="NCBI Taxonomy" id="28002"/>
    <lineage>
        <taxon>Eukaryota</taxon>
        <taxon>Metamonada</taxon>
        <taxon>Diplomonadida</taxon>
        <taxon>Hexamitidae</taxon>
        <taxon>Hexamitinae</taxon>
        <taxon>Hexamita</taxon>
    </lineage>
</organism>
<evidence type="ECO:0000256" key="3">
    <source>
        <dbReference type="ARBA" id="ARBA00023274"/>
    </source>
</evidence>
<name>A0AA86TSI5_9EUKA</name>
<dbReference type="PIRSF" id="PIRSF002129">
    <property type="entry name" value="Ribosom_S6_euk"/>
    <property type="match status" value="1"/>
</dbReference>
<dbReference type="InterPro" id="IPR018282">
    <property type="entry name" value="Ribosomal_eS6_CS"/>
</dbReference>
<evidence type="ECO:0000313" key="7">
    <source>
        <dbReference type="Proteomes" id="UP001642409"/>
    </source>
</evidence>
<dbReference type="GO" id="GO:1990904">
    <property type="term" value="C:ribonucleoprotein complex"/>
    <property type="evidence" value="ECO:0007669"/>
    <property type="project" value="UniProtKB-KW"/>
</dbReference>
<protein>
    <recommendedName>
        <fullName evidence="4">40S ribosomal protein S6</fullName>
    </recommendedName>
</protein>